<gene>
    <name evidence="2" type="ORF">OS493_024437</name>
</gene>
<accession>A0A9W9YA37</accession>
<evidence type="ECO:0000256" key="1">
    <source>
        <dbReference type="SAM" id="MobiDB-lite"/>
    </source>
</evidence>
<dbReference type="EMBL" id="MU827796">
    <property type="protein sequence ID" value="KAJ7328522.1"/>
    <property type="molecule type" value="Genomic_DNA"/>
</dbReference>
<name>A0A9W9YA37_9CNID</name>
<dbReference type="Proteomes" id="UP001163046">
    <property type="component" value="Unassembled WGS sequence"/>
</dbReference>
<comment type="caution">
    <text evidence="2">The sequence shown here is derived from an EMBL/GenBank/DDBJ whole genome shotgun (WGS) entry which is preliminary data.</text>
</comment>
<protein>
    <submittedName>
        <fullName evidence="2">Uncharacterized protein</fullName>
    </submittedName>
</protein>
<feature type="compositionally biased region" description="Low complexity" evidence="1">
    <location>
        <begin position="163"/>
        <end position="178"/>
    </location>
</feature>
<evidence type="ECO:0000313" key="3">
    <source>
        <dbReference type="Proteomes" id="UP001163046"/>
    </source>
</evidence>
<feature type="compositionally biased region" description="Acidic residues" evidence="1">
    <location>
        <begin position="144"/>
        <end position="158"/>
    </location>
</feature>
<sequence length="193" mass="20333">MGTSSSNDPKVKDLISKTKDGLKIDPKFEHDAPLTVAYSTVANTNKLRDTPHGATFARTEEDLEMYDVRAVNLNGVLLSKIAKCGRKDNIAVVLAIKDVRGKVGSSLAGLPEAIVKIVANFVRAAVVGGLPEVYPSEPDKEDRDEIECESSEEDDDDQPAVMSAGAASSSGERGIAASNLSSGTPPTCTGMLI</sequence>
<proteinExistence type="predicted"/>
<organism evidence="2 3">
    <name type="scientific">Desmophyllum pertusum</name>
    <dbReference type="NCBI Taxonomy" id="174260"/>
    <lineage>
        <taxon>Eukaryota</taxon>
        <taxon>Metazoa</taxon>
        <taxon>Cnidaria</taxon>
        <taxon>Anthozoa</taxon>
        <taxon>Hexacorallia</taxon>
        <taxon>Scleractinia</taxon>
        <taxon>Caryophylliina</taxon>
        <taxon>Caryophylliidae</taxon>
        <taxon>Desmophyllum</taxon>
    </lineage>
</organism>
<feature type="region of interest" description="Disordered" evidence="1">
    <location>
        <begin position="133"/>
        <end position="193"/>
    </location>
</feature>
<dbReference type="OrthoDB" id="10693807at2759"/>
<dbReference type="AlphaFoldDB" id="A0A9W9YA37"/>
<reference evidence="2" key="1">
    <citation type="submission" date="2023-01" db="EMBL/GenBank/DDBJ databases">
        <title>Genome assembly of the deep-sea coral Lophelia pertusa.</title>
        <authorList>
            <person name="Herrera S."/>
            <person name="Cordes E."/>
        </authorList>
    </citation>
    <scope>NUCLEOTIDE SEQUENCE</scope>
    <source>
        <strain evidence="2">USNM1676648</strain>
        <tissue evidence="2">Polyp</tissue>
    </source>
</reference>
<keyword evidence="3" id="KW-1185">Reference proteome</keyword>
<evidence type="ECO:0000313" key="2">
    <source>
        <dbReference type="EMBL" id="KAJ7328522.1"/>
    </source>
</evidence>